<dbReference type="Pfam" id="PF11720">
    <property type="entry name" value="Inhibitor_I78"/>
    <property type="match status" value="1"/>
</dbReference>
<dbReference type="Gene3D" id="3.30.10.10">
    <property type="entry name" value="Trypsin Inhibitor V, subunit A"/>
    <property type="match status" value="1"/>
</dbReference>
<evidence type="ECO:0000313" key="3">
    <source>
        <dbReference type="EMBL" id="TGY33149.1"/>
    </source>
</evidence>
<dbReference type="PANTHER" id="PTHR39600">
    <property type="entry name" value="PEPTIDASE INHIBITOR I78 FAMILY PROTEIN"/>
    <property type="match status" value="1"/>
</dbReference>
<sequence>MSSLSFRRLRRCVGPKILSTALFPAVLVLSACQAPPMDEQEAVGMHAQQAAEAAAAPADATGKALEAPPVGNCDATQVQSLVGQPFTDAVGSQAQQDAGAKQLRVLKPSDLSTMEFMGERLNIELDEKGVISGLRCG</sequence>
<gene>
    <name evidence="3" type="ORF">E5352_13105</name>
</gene>
<proteinExistence type="predicted"/>
<protein>
    <recommendedName>
        <fullName evidence="5">Peptidase inhibitor I78 family protein</fullName>
    </recommendedName>
</protein>
<evidence type="ECO:0000256" key="1">
    <source>
        <dbReference type="SAM" id="MobiDB-lite"/>
    </source>
</evidence>
<dbReference type="InterPro" id="IPR021719">
    <property type="entry name" value="Prot_inh_I78"/>
</dbReference>
<dbReference type="OrthoDB" id="7917348at2"/>
<feature type="chain" id="PRO_5020573666" description="Peptidase inhibitor I78 family protein" evidence="2">
    <location>
        <begin position="35"/>
        <end position="137"/>
    </location>
</feature>
<organism evidence="3 4">
    <name type="scientific">Stenotrophomonas maltophilia</name>
    <name type="common">Pseudomonas maltophilia</name>
    <name type="synonym">Xanthomonas maltophilia</name>
    <dbReference type="NCBI Taxonomy" id="40324"/>
    <lineage>
        <taxon>Bacteria</taxon>
        <taxon>Pseudomonadati</taxon>
        <taxon>Pseudomonadota</taxon>
        <taxon>Gammaproteobacteria</taxon>
        <taxon>Lysobacterales</taxon>
        <taxon>Lysobacteraceae</taxon>
        <taxon>Stenotrophomonas</taxon>
        <taxon>Stenotrophomonas maltophilia group</taxon>
    </lineage>
</organism>
<feature type="signal peptide" evidence="2">
    <location>
        <begin position="1"/>
        <end position="34"/>
    </location>
</feature>
<feature type="compositionally biased region" description="Low complexity" evidence="1">
    <location>
        <begin position="43"/>
        <end position="64"/>
    </location>
</feature>
<name>A0A4S2CW03_STEMA</name>
<comment type="caution">
    <text evidence="3">The sequence shown here is derived from an EMBL/GenBank/DDBJ whole genome shotgun (WGS) entry which is preliminary data.</text>
</comment>
<evidence type="ECO:0008006" key="5">
    <source>
        <dbReference type="Google" id="ProtNLM"/>
    </source>
</evidence>
<evidence type="ECO:0000313" key="4">
    <source>
        <dbReference type="Proteomes" id="UP000306631"/>
    </source>
</evidence>
<dbReference type="RefSeq" id="WP_017355653.1">
    <property type="nucleotide sequence ID" value="NZ_SRYW01000011.1"/>
</dbReference>
<evidence type="ECO:0000256" key="2">
    <source>
        <dbReference type="SAM" id="SignalP"/>
    </source>
</evidence>
<dbReference type="AlphaFoldDB" id="A0A4S2CW03"/>
<keyword evidence="2" id="KW-0732">Signal</keyword>
<dbReference type="Proteomes" id="UP000306631">
    <property type="component" value="Unassembled WGS sequence"/>
</dbReference>
<dbReference type="EMBL" id="SRYW01000011">
    <property type="protein sequence ID" value="TGY33149.1"/>
    <property type="molecule type" value="Genomic_DNA"/>
</dbReference>
<accession>A0A4S2CW03</accession>
<reference evidence="3 4" key="1">
    <citation type="submission" date="2019-04" db="EMBL/GenBank/DDBJ databases">
        <title>Microbes associate with the intestines of laboratory mice.</title>
        <authorList>
            <person name="Navarre W."/>
            <person name="Wong E."/>
            <person name="Huang K."/>
            <person name="Tropini C."/>
            <person name="Ng K."/>
            <person name="Yu B."/>
        </authorList>
    </citation>
    <scope>NUCLEOTIDE SEQUENCE [LARGE SCALE GENOMIC DNA]</scope>
    <source>
        <strain evidence="3 4">NM62_B4-13</strain>
    </source>
</reference>
<dbReference type="PANTHER" id="PTHR39600:SF1">
    <property type="entry name" value="PEPTIDASE INHIBITOR I78 FAMILY PROTEIN"/>
    <property type="match status" value="1"/>
</dbReference>
<feature type="region of interest" description="Disordered" evidence="1">
    <location>
        <begin position="43"/>
        <end position="68"/>
    </location>
</feature>
<dbReference type="PROSITE" id="PS51257">
    <property type="entry name" value="PROKAR_LIPOPROTEIN"/>
    <property type="match status" value="1"/>
</dbReference>